<keyword evidence="2" id="KW-0479">Metal-binding</keyword>
<dbReference type="RefSeq" id="WP_232419119.1">
    <property type="nucleotide sequence ID" value="NZ_CP101990.1"/>
</dbReference>
<evidence type="ECO:0000313" key="6">
    <source>
        <dbReference type="Proteomes" id="UP001315860"/>
    </source>
</evidence>
<name>A0ABY5KCT4_9ACTN</name>
<keyword evidence="5" id="KW-0456">Lyase</keyword>
<evidence type="ECO:0000256" key="1">
    <source>
        <dbReference type="ARBA" id="ARBA00001946"/>
    </source>
</evidence>
<dbReference type="GO" id="GO:0016829">
    <property type="term" value="F:lyase activity"/>
    <property type="evidence" value="ECO:0007669"/>
    <property type="project" value="UniProtKB-KW"/>
</dbReference>
<keyword evidence="6" id="KW-1185">Reference proteome</keyword>
<evidence type="ECO:0000256" key="3">
    <source>
        <dbReference type="ARBA" id="ARBA00022842"/>
    </source>
</evidence>
<sequence>MGRMPRSYLYVPGIDTRRMAKVLDTGTDAVIVDLEDAVPADRKDEARDIVRAWTEGLGAVVPDVWIRANSGERGLQDVASLRDCAGIAGFVLAKADLGQVQRATEVLEGSGLAVVPLLETAGAILAATQIAAAGVQHLQIGEYDLCADVGLAPGPDETETAWARAQVVFASSAAGLMPPVAPVSVEIRDTELFAASTRLAARQGFVGRTCIHPAQVTVVNEVFTPTSGEVEAAREILGRFAALDGSAVMVDDAGRLVDEATLRSARRTLALAGEETKEHVA</sequence>
<dbReference type="InterPro" id="IPR015813">
    <property type="entry name" value="Pyrv/PenolPyrv_kinase-like_dom"/>
</dbReference>
<dbReference type="PIRSF" id="PIRSF015582">
    <property type="entry name" value="Cit_lyase_B"/>
    <property type="match status" value="1"/>
</dbReference>
<dbReference type="InterPro" id="IPR005000">
    <property type="entry name" value="Aldolase/citrate-lyase_domain"/>
</dbReference>
<evidence type="ECO:0000259" key="4">
    <source>
        <dbReference type="Pfam" id="PF03328"/>
    </source>
</evidence>
<dbReference type="PANTHER" id="PTHR32308">
    <property type="entry name" value="LYASE BETA SUBUNIT, PUTATIVE (AFU_ORTHOLOGUE AFUA_4G13030)-RELATED"/>
    <property type="match status" value="1"/>
</dbReference>
<proteinExistence type="predicted"/>
<organism evidence="5 6">
    <name type="scientific">Aeromicrobium duanguangcaii</name>
    <dbReference type="NCBI Taxonomy" id="2968086"/>
    <lineage>
        <taxon>Bacteria</taxon>
        <taxon>Bacillati</taxon>
        <taxon>Actinomycetota</taxon>
        <taxon>Actinomycetes</taxon>
        <taxon>Propionibacteriales</taxon>
        <taxon>Nocardioidaceae</taxon>
        <taxon>Aeromicrobium</taxon>
    </lineage>
</organism>
<dbReference type="SUPFAM" id="SSF51621">
    <property type="entry name" value="Phosphoenolpyruvate/pyruvate domain"/>
    <property type="match status" value="1"/>
</dbReference>
<evidence type="ECO:0000256" key="2">
    <source>
        <dbReference type="ARBA" id="ARBA00022723"/>
    </source>
</evidence>
<keyword evidence="3" id="KW-0460">Magnesium</keyword>
<gene>
    <name evidence="5" type="ORF">NP095_13795</name>
</gene>
<protein>
    <submittedName>
        <fullName evidence="5">CoA ester lyase</fullName>
    </submittedName>
</protein>
<dbReference type="InterPro" id="IPR040442">
    <property type="entry name" value="Pyrv_kinase-like_dom_sf"/>
</dbReference>
<accession>A0ABY5KCT4</accession>
<dbReference type="InterPro" id="IPR011206">
    <property type="entry name" value="Citrate_lyase_beta/mcl1/mcl2"/>
</dbReference>
<comment type="cofactor">
    <cofactor evidence="1">
        <name>Mg(2+)</name>
        <dbReference type="ChEBI" id="CHEBI:18420"/>
    </cofactor>
</comment>
<dbReference type="EMBL" id="CP101990">
    <property type="protein sequence ID" value="UUI68266.1"/>
    <property type="molecule type" value="Genomic_DNA"/>
</dbReference>
<dbReference type="Pfam" id="PF03328">
    <property type="entry name" value="HpcH_HpaI"/>
    <property type="match status" value="1"/>
</dbReference>
<dbReference type="Gene3D" id="3.20.20.60">
    <property type="entry name" value="Phosphoenolpyruvate-binding domains"/>
    <property type="match status" value="1"/>
</dbReference>
<evidence type="ECO:0000313" key="5">
    <source>
        <dbReference type="EMBL" id="UUI68266.1"/>
    </source>
</evidence>
<feature type="domain" description="HpcH/HpaI aldolase/citrate lyase" evidence="4">
    <location>
        <begin position="6"/>
        <end position="213"/>
    </location>
</feature>
<dbReference type="Proteomes" id="UP001315860">
    <property type="component" value="Chromosome"/>
</dbReference>
<reference evidence="5 6" key="1">
    <citation type="submission" date="2022-07" db="EMBL/GenBank/DDBJ databases">
        <title>Novel species in genus Aeromicrobium.</title>
        <authorList>
            <person name="Ye L."/>
        </authorList>
    </citation>
    <scope>NUCLEOTIDE SEQUENCE [LARGE SCALE GENOMIC DNA]</scope>
    <source>
        <strain evidence="6">zg-Y50</strain>
    </source>
</reference>
<dbReference type="PANTHER" id="PTHR32308:SF10">
    <property type="entry name" value="CITRATE LYASE SUBUNIT BETA"/>
    <property type="match status" value="1"/>
</dbReference>